<dbReference type="EMBL" id="JBIACK010000004">
    <property type="protein sequence ID" value="MFE8701065.1"/>
    <property type="molecule type" value="Genomic_DNA"/>
</dbReference>
<evidence type="ECO:0008006" key="3">
    <source>
        <dbReference type="Google" id="ProtNLM"/>
    </source>
</evidence>
<protein>
    <recommendedName>
        <fullName evidence="3">DUF35 domain-containing protein</fullName>
    </recommendedName>
</protein>
<reference evidence="1 2" key="1">
    <citation type="submission" date="2024-08" db="EMBL/GenBank/DDBJ databases">
        <title>Two novel Cytobacillus novel species.</title>
        <authorList>
            <person name="Liu G."/>
        </authorList>
    </citation>
    <scope>NUCLEOTIDE SEQUENCE [LARGE SCALE GENOMIC DNA]</scope>
    <source>
        <strain evidence="1 2">FJAT-54145</strain>
    </source>
</reference>
<evidence type="ECO:0000313" key="2">
    <source>
        <dbReference type="Proteomes" id="UP001601059"/>
    </source>
</evidence>
<accession>A0ABW6KA34</accession>
<sequence>MIAHCQFCDTEFLSIEQESCPKCGTEDFIPITPPTHTFILRLKDDRIEEDEKNLLQYGTISYQSKILPIFFLETTHPLSVIRALPYVERANVPRTGRLL</sequence>
<dbReference type="RefSeq" id="WP_389360854.1">
    <property type="nucleotide sequence ID" value="NZ_JBIACK010000004.1"/>
</dbReference>
<gene>
    <name evidence="1" type="ORF">ACFYKX_10710</name>
</gene>
<comment type="caution">
    <text evidence="1">The sequence shown here is derived from an EMBL/GenBank/DDBJ whole genome shotgun (WGS) entry which is preliminary data.</text>
</comment>
<keyword evidence="2" id="KW-1185">Reference proteome</keyword>
<name>A0ABW6KA34_9BACI</name>
<evidence type="ECO:0000313" key="1">
    <source>
        <dbReference type="EMBL" id="MFE8701065.1"/>
    </source>
</evidence>
<dbReference type="Proteomes" id="UP001601059">
    <property type="component" value="Unassembled WGS sequence"/>
</dbReference>
<organism evidence="1 2">
    <name type="scientific">Cytobacillus spartinae</name>
    <dbReference type="NCBI Taxonomy" id="3299023"/>
    <lineage>
        <taxon>Bacteria</taxon>
        <taxon>Bacillati</taxon>
        <taxon>Bacillota</taxon>
        <taxon>Bacilli</taxon>
        <taxon>Bacillales</taxon>
        <taxon>Bacillaceae</taxon>
        <taxon>Cytobacillus</taxon>
    </lineage>
</organism>
<proteinExistence type="predicted"/>